<dbReference type="Pfam" id="PF01740">
    <property type="entry name" value="STAS"/>
    <property type="match status" value="1"/>
</dbReference>
<feature type="transmembrane region" description="Helical" evidence="5">
    <location>
        <begin position="84"/>
        <end position="113"/>
    </location>
</feature>
<feature type="transmembrane region" description="Helical" evidence="5">
    <location>
        <begin position="318"/>
        <end position="337"/>
    </location>
</feature>
<evidence type="ECO:0000256" key="4">
    <source>
        <dbReference type="ARBA" id="ARBA00023136"/>
    </source>
</evidence>
<proteinExistence type="predicted"/>
<dbReference type="AlphaFoldDB" id="A0A943EJW6"/>
<keyword evidence="3 5" id="KW-1133">Transmembrane helix</keyword>
<dbReference type="InterPro" id="IPR001902">
    <property type="entry name" value="SLC26A/SulP_fam"/>
</dbReference>
<protein>
    <submittedName>
        <fullName evidence="7">SulP family inorganic anion transporter</fullName>
    </submittedName>
</protein>
<dbReference type="InterPro" id="IPR002645">
    <property type="entry name" value="STAS_dom"/>
</dbReference>
<dbReference type="SUPFAM" id="SSF52091">
    <property type="entry name" value="SpoIIaa-like"/>
    <property type="match status" value="1"/>
</dbReference>
<evidence type="ECO:0000256" key="2">
    <source>
        <dbReference type="ARBA" id="ARBA00022692"/>
    </source>
</evidence>
<dbReference type="GO" id="GO:0055085">
    <property type="term" value="P:transmembrane transport"/>
    <property type="evidence" value="ECO:0007669"/>
    <property type="project" value="InterPro"/>
</dbReference>
<dbReference type="InterPro" id="IPR036513">
    <property type="entry name" value="STAS_dom_sf"/>
</dbReference>
<comment type="caution">
    <text evidence="7">The sequence shown here is derived from an EMBL/GenBank/DDBJ whole genome shotgun (WGS) entry which is preliminary data.</text>
</comment>
<dbReference type="Pfam" id="PF00916">
    <property type="entry name" value="Sulfate_transp"/>
    <property type="match status" value="1"/>
</dbReference>
<sequence length="544" mass="58803">MFNDYMSRLKNEFSGYNSQKLIKDALAGLTVAAVALPLALAFGVSSGADAGAGLITAIVAGLLIGGLSGASYQISGPTGAMSAILIGLSTTYGLQGVFVASFISGLMLLLASIFKFGRIVSFIPASVITGFTSGIAIIIAGGQLDNFFGVTSKGSNMLEKIFSYFELGFDINAQAVFFGMLVIVIMIFWPKKWEGIFPSSLAGIIIALIINLIFKLDVAQVGAIPTTLFPEARLSIGAINFKNISNLVMPAFSIAMLGMIESLLCGASASKMKNEKLNADQELFAQGIGNMIIPFFGGVPATAAIARTSVAIKAGGQTRLVSIFHSVALLISMFLLGPYMSKIPLSALAGVLIMTAWRMNEWQEIRGFFTKKIKTNLSQFLITMIATVIFDLTVAIIIGVFVSIVLFVINSSELDIEVSNIEPNRVGKELNYHHQDTKVVYLAGPLFFANQEQLSLEIEKCINDTGYIILSMRGVSSIDESGIRELTNIHSLCQNNKIQLLFAGVQKNVKSQMQRYQFIDIVGYDSFCWDVIEALDRIEKQVKN</sequence>
<feature type="transmembrane region" description="Helical" evidence="5">
    <location>
        <begin position="195"/>
        <end position="214"/>
    </location>
</feature>
<dbReference type="InterPro" id="IPR011547">
    <property type="entry name" value="SLC26A/SulP_dom"/>
</dbReference>
<accession>A0A943EJW6</accession>
<dbReference type="Gene3D" id="3.30.750.24">
    <property type="entry name" value="STAS domain"/>
    <property type="match status" value="1"/>
</dbReference>
<evidence type="ECO:0000256" key="1">
    <source>
        <dbReference type="ARBA" id="ARBA00004141"/>
    </source>
</evidence>
<feature type="domain" description="STAS" evidence="6">
    <location>
        <begin position="439"/>
        <end position="538"/>
    </location>
</feature>
<dbReference type="GO" id="GO:0016020">
    <property type="term" value="C:membrane"/>
    <property type="evidence" value="ECO:0007669"/>
    <property type="project" value="UniProtKB-SubCell"/>
</dbReference>
<gene>
    <name evidence="7" type="ORF">KHX14_10195</name>
</gene>
<evidence type="ECO:0000313" key="8">
    <source>
        <dbReference type="Proteomes" id="UP000751224"/>
    </source>
</evidence>
<evidence type="ECO:0000259" key="6">
    <source>
        <dbReference type="PROSITE" id="PS50801"/>
    </source>
</evidence>
<keyword evidence="2 5" id="KW-0812">Transmembrane</keyword>
<evidence type="ECO:0000256" key="5">
    <source>
        <dbReference type="SAM" id="Phobius"/>
    </source>
</evidence>
<name>A0A943EJW6_9FIRM</name>
<feature type="transmembrane region" description="Helical" evidence="5">
    <location>
        <begin position="161"/>
        <end position="189"/>
    </location>
</feature>
<feature type="transmembrane region" description="Helical" evidence="5">
    <location>
        <begin position="244"/>
        <end position="264"/>
    </location>
</feature>
<evidence type="ECO:0000256" key="3">
    <source>
        <dbReference type="ARBA" id="ARBA00022989"/>
    </source>
</evidence>
<reference evidence="7" key="1">
    <citation type="submission" date="2021-02" db="EMBL/GenBank/DDBJ databases">
        <title>Infant gut strain persistence is associated with maternal origin, phylogeny, and functional potential including surface adhesion and iron acquisition.</title>
        <authorList>
            <person name="Lou Y.C."/>
        </authorList>
    </citation>
    <scope>NUCLEOTIDE SEQUENCE</scope>
    <source>
        <strain evidence="7">L3_108_000G1_dasL3_108_000G1_metabat.metabat.11</strain>
    </source>
</reference>
<dbReference type="Proteomes" id="UP000751224">
    <property type="component" value="Unassembled WGS sequence"/>
</dbReference>
<dbReference type="CDD" id="cd07042">
    <property type="entry name" value="STAS_SulP_like_sulfate_transporter"/>
    <property type="match status" value="1"/>
</dbReference>
<comment type="subcellular location">
    <subcellularLocation>
        <location evidence="1">Membrane</location>
        <topology evidence="1">Multi-pass membrane protein</topology>
    </subcellularLocation>
</comment>
<keyword evidence="4 5" id="KW-0472">Membrane</keyword>
<feature type="transmembrane region" description="Helical" evidence="5">
    <location>
        <begin position="119"/>
        <end position="140"/>
    </location>
</feature>
<feature type="transmembrane region" description="Helical" evidence="5">
    <location>
        <begin position="380"/>
        <end position="409"/>
    </location>
</feature>
<evidence type="ECO:0000313" key="7">
    <source>
        <dbReference type="EMBL" id="MBS5589153.1"/>
    </source>
</evidence>
<dbReference type="EMBL" id="JAGZCC010000090">
    <property type="protein sequence ID" value="MBS5589153.1"/>
    <property type="molecule type" value="Genomic_DNA"/>
</dbReference>
<feature type="transmembrane region" description="Helical" evidence="5">
    <location>
        <begin position="51"/>
        <end position="72"/>
    </location>
</feature>
<dbReference type="PANTHER" id="PTHR11814">
    <property type="entry name" value="SULFATE TRANSPORTER"/>
    <property type="match status" value="1"/>
</dbReference>
<organism evidence="7 8">
    <name type="scientific">Thomasclavelia spiroformis</name>
    <dbReference type="NCBI Taxonomy" id="29348"/>
    <lineage>
        <taxon>Bacteria</taxon>
        <taxon>Bacillati</taxon>
        <taxon>Bacillota</taxon>
        <taxon>Erysipelotrichia</taxon>
        <taxon>Erysipelotrichales</taxon>
        <taxon>Coprobacillaceae</taxon>
        <taxon>Thomasclavelia</taxon>
    </lineage>
</organism>
<dbReference type="PROSITE" id="PS50801">
    <property type="entry name" value="STAS"/>
    <property type="match status" value="1"/>
</dbReference>
<feature type="transmembrane region" description="Helical" evidence="5">
    <location>
        <begin position="284"/>
        <end position="306"/>
    </location>
</feature>
<dbReference type="RefSeq" id="WP_303888176.1">
    <property type="nucleotide sequence ID" value="NZ_JAGZCC010000090.1"/>
</dbReference>